<dbReference type="EMBL" id="CBSV010000219">
    <property type="protein sequence ID" value="CDH02859.1"/>
    <property type="molecule type" value="Genomic_DNA"/>
</dbReference>
<proteinExistence type="predicted"/>
<organism evidence="2">
    <name type="scientific">Xenorhabdus bovienii str. feltiae Moldova</name>
    <dbReference type="NCBI Taxonomy" id="1398200"/>
    <lineage>
        <taxon>Bacteria</taxon>
        <taxon>Pseudomonadati</taxon>
        <taxon>Pseudomonadota</taxon>
        <taxon>Gammaproteobacteria</taxon>
        <taxon>Enterobacterales</taxon>
        <taxon>Morganellaceae</taxon>
        <taxon>Xenorhabdus</taxon>
    </lineage>
</organism>
<keyword evidence="1" id="KW-1133">Transmembrane helix</keyword>
<comment type="caution">
    <text evidence="2">The sequence shown here is derived from an EMBL/GenBank/DDBJ whole genome shotgun (WGS) entry which is preliminary data.</text>
</comment>
<sequence>MRCSAFYVMFTFISWGLCGVDATQRARSKLIKDGSELISECLCVYLVALYEVNELRDKDVNNAPSIFMGIIPINILTLRTLVGIIPIH</sequence>
<keyword evidence="1" id="KW-0472">Membrane</keyword>
<evidence type="ECO:0000256" key="1">
    <source>
        <dbReference type="SAM" id="Phobius"/>
    </source>
</evidence>
<dbReference type="HOGENOM" id="CLU_190075_0_0_6"/>
<dbReference type="Proteomes" id="UP000028487">
    <property type="component" value="Unassembled WGS sequence"/>
</dbReference>
<protein>
    <submittedName>
        <fullName evidence="2">Uncharacterized protein</fullName>
    </submittedName>
</protein>
<reference evidence="2" key="1">
    <citation type="submission" date="2013-07" db="EMBL/GenBank/DDBJ databases">
        <title>Sub-species coevolution in mutualistic symbiosis.</title>
        <authorList>
            <person name="Murfin K."/>
            <person name="Klassen J."/>
            <person name="Lee M."/>
            <person name="Forst S."/>
            <person name="Stock P."/>
            <person name="Goodrich-Blair H."/>
        </authorList>
    </citation>
    <scope>NUCLEOTIDE SEQUENCE [LARGE SCALE GENOMIC DNA]</scope>
    <source>
        <strain evidence="2">Feltiae Moldova</strain>
    </source>
</reference>
<keyword evidence="1" id="KW-0812">Transmembrane</keyword>
<accession>A0A077NWE2</accession>
<name>A0A077NWE2_XENBV</name>
<evidence type="ECO:0000313" key="2">
    <source>
        <dbReference type="EMBL" id="CDH02859.1"/>
    </source>
</evidence>
<dbReference type="AlphaFoldDB" id="A0A077NWE2"/>
<feature type="transmembrane region" description="Helical" evidence="1">
    <location>
        <begin position="65"/>
        <end position="87"/>
    </location>
</feature>
<gene>
    <name evidence="2" type="ORF">XBFM1_480039</name>
</gene>